<comment type="caution">
    <text evidence="2">The sequence shown here is derived from an EMBL/GenBank/DDBJ whole genome shotgun (WGS) entry which is preliminary data.</text>
</comment>
<dbReference type="GO" id="GO:0004386">
    <property type="term" value="F:helicase activity"/>
    <property type="evidence" value="ECO:0007669"/>
    <property type="project" value="UniProtKB-KW"/>
</dbReference>
<evidence type="ECO:0000313" key="3">
    <source>
        <dbReference type="Proteomes" id="UP000196594"/>
    </source>
</evidence>
<feature type="transmembrane region" description="Helical" evidence="1">
    <location>
        <begin position="6"/>
        <end position="27"/>
    </location>
</feature>
<protein>
    <submittedName>
        <fullName evidence="2">DNA helicase</fullName>
    </submittedName>
</protein>
<proteinExistence type="predicted"/>
<accession>A0ABX3ZJU8</accession>
<reference evidence="2 3" key="1">
    <citation type="journal article" date="2017" name="Int. J. Syst. Evol. Microbiol.">
        <title>Solibacillus kalamii sp. nov., isolated from a high-efficiency particulate arrestance filter system used in the International Space Station.</title>
        <authorList>
            <person name="Checinska Sielaff A."/>
            <person name="Kumar R.M."/>
            <person name="Pal D."/>
            <person name="Mayilraj S."/>
            <person name="Venkateswaran K."/>
        </authorList>
    </citation>
    <scope>NUCLEOTIDE SEQUENCE [LARGE SCALE GENOMIC DNA]</scope>
    <source>
        <strain evidence="2 3">ISSFR-015</strain>
    </source>
</reference>
<name>A0ABX3ZJU8_9BACL</name>
<organism evidence="2 3">
    <name type="scientific">Solibacillus kalamii</name>
    <dbReference type="NCBI Taxonomy" id="1748298"/>
    <lineage>
        <taxon>Bacteria</taxon>
        <taxon>Bacillati</taxon>
        <taxon>Bacillota</taxon>
        <taxon>Bacilli</taxon>
        <taxon>Bacillales</taxon>
        <taxon>Caryophanaceae</taxon>
        <taxon>Solibacillus</taxon>
    </lineage>
</organism>
<feature type="transmembrane region" description="Helical" evidence="1">
    <location>
        <begin position="48"/>
        <end position="70"/>
    </location>
</feature>
<dbReference type="Proteomes" id="UP000196594">
    <property type="component" value="Unassembled WGS sequence"/>
</dbReference>
<feature type="transmembrane region" description="Helical" evidence="1">
    <location>
        <begin position="107"/>
        <end position="123"/>
    </location>
</feature>
<keyword evidence="2" id="KW-0378">Hydrolase</keyword>
<evidence type="ECO:0000313" key="2">
    <source>
        <dbReference type="EMBL" id="OUZ40019.1"/>
    </source>
</evidence>
<keyword evidence="3" id="KW-1185">Reference proteome</keyword>
<keyword evidence="2" id="KW-0067">ATP-binding</keyword>
<evidence type="ECO:0000256" key="1">
    <source>
        <dbReference type="SAM" id="Phobius"/>
    </source>
</evidence>
<keyword evidence="1" id="KW-1133">Transmembrane helix</keyword>
<gene>
    <name evidence="2" type="ORF">CBM15_05770</name>
</gene>
<feature type="transmembrane region" description="Helical" evidence="1">
    <location>
        <begin position="76"/>
        <end position="95"/>
    </location>
</feature>
<keyword evidence="1" id="KW-0472">Membrane</keyword>
<keyword evidence="1" id="KW-0812">Transmembrane</keyword>
<keyword evidence="2" id="KW-0347">Helicase</keyword>
<sequence length="135" mass="15826">MHLFVTALFTSFIVTVGLKGLHLFNFIKWHPVSFLKKLEWFEWTAFERWVILFLMIAIVAFLLLVVTQLLVMVPPFLLSLILGIVMASLLEWKILNLPIELSSLKKFSIPFFIVILIAMRLIVETARYRTKTLFR</sequence>
<keyword evidence="2" id="KW-0547">Nucleotide-binding</keyword>
<dbReference type="EMBL" id="NHNT01000002">
    <property type="protein sequence ID" value="OUZ40019.1"/>
    <property type="molecule type" value="Genomic_DNA"/>
</dbReference>
<dbReference type="RefSeq" id="WP_087616173.1">
    <property type="nucleotide sequence ID" value="NZ_JAFBEY010000001.1"/>
</dbReference>